<evidence type="ECO:0000256" key="1">
    <source>
        <dbReference type="ARBA" id="ARBA00022729"/>
    </source>
</evidence>
<evidence type="ECO:0000313" key="4">
    <source>
        <dbReference type="EMBL" id="MDF1586430.1"/>
    </source>
</evidence>
<protein>
    <submittedName>
        <fullName evidence="4">TRAP transporter substrate-binding protein</fullName>
    </submittedName>
</protein>
<evidence type="ECO:0000256" key="2">
    <source>
        <dbReference type="PIRSR" id="PIRSR039026-1"/>
    </source>
</evidence>
<dbReference type="CDD" id="cd13604">
    <property type="entry name" value="PBP2_TRAP_ketoacid_lactate_like"/>
    <property type="match status" value="1"/>
</dbReference>
<dbReference type="Gene3D" id="3.40.190.170">
    <property type="entry name" value="Bacterial extracellular solute-binding protein, family 7"/>
    <property type="match status" value="1"/>
</dbReference>
<dbReference type="GO" id="GO:0031317">
    <property type="term" value="C:tripartite ATP-independent periplasmic transporter complex"/>
    <property type="evidence" value="ECO:0007669"/>
    <property type="project" value="InterPro"/>
</dbReference>
<dbReference type="GO" id="GO:0055085">
    <property type="term" value="P:transmembrane transport"/>
    <property type="evidence" value="ECO:0007669"/>
    <property type="project" value="InterPro"/>
</dbReference>
<proteinExistence type="predicted"/>
<dbReference type="RefSeq" id="WP_327788842.1">
    <property type="nucleotide sequence ID" value="NZ_JARGEQ010000082.1"/>
</dbReference>
<feature type="binding site" evidence="3">
    <location>
        <position position="212"/>
    </location>
    <ligand>
        <name>substrate</name>
    </ligand>
</feature>
<dbReference type="GO" id="GO:0046872">
    <property type="term" value="F:metal ion binding"/>
    <property type="evidence" value="ECO:0007669"/>
    <property type="project" value="UniProtKB-KW"/>
</dbReference>
<keyword evidence="3" id="KW-0479">Metal-binding</keyword>
<dbReference type="InterPro" id="IPR038404">
    <property type="entry name" value="TRAP_DctP_sf"/>
</dbReference>
<dbReference type="AlphaFoldDB" id="A0AAP3XR67"/>
<feature type="binding site" evidence="2">
    <location>
        <position position="175"/>
    </location>
    <ligand>
        <name>substrate</name>
    </ligand>
</feature>
<dbReference type="PANTHER" id="PTHR33376:SF5">
    <property type="entry name" value="EXTRACYTOPLASMIC SOLUTE RECEPTOR PROTEIN"/>
    <property type="match status" value="1"/>
</dbReference>
<dbReference type="InterPro" id="IPR026289">
    <property type="entry name" value="SBP_TakP-like"/>
</dbReference>
<reference evidence="4 5" key="1">
    <citation type="submission" date="2023-03" db="EMBL/GenBank/DDBJ databases">
        <title>YIM 152171 draft genome.</title>
        <authorList>
            <person name="Yang Z."/>
        </authorList>
    </citation>
    <scope>NUCLEOTIDE SEQUENCE [LARGE SCALE GENOMIC DNA]</scope>
    <source>
        <strain evidence="4 5">YIM 152171</strain>
    </source>
</reference>
<name>A0AAP3XR67_9PROT</name>
<dbReference type="NCBIfam" id="NF037995">
    <property type="entry name" value="TRAP_S1"/>
    <property type="match status" value="1"/>
</dbReference>
<dbReference type="PIRSF" id="PIRSF039026">
    <property type="entry name" value="SiaP"/>
    <property type="match status" value="1"/>
</dbReference>
<dbReference type="Gene3D" id="3.40.190.10">
    <property type="entry name" value="Periplasmic binding protein-like II"/>
    <property type="match status" value="1"/>
</dbReference>
<dbReference type="EMBL" id="JARGEQ010000082">
    <property type="protein sequence ID" value="MDF1586430.1"/>
    <property type="molecule type" value="Genomic_DNA"/>
</dbReference>
<accession>A0AAP3XR67</accession>
<organism evidence="4 5">
    <name type="scientific">Marinimicrococcus flavescens</name>
    <dbReference type="NCBI Taxonomy" id="3031815"/>
    <lineage>
        <taxon>Bacteria</taxon>
        <taxon>Pseudomonadati</taxon>
        <taxon>Pseudomonadota</taxon>
        <taxon>Alphaproteobacteria</taxon>
        <taxon>Geminicoccales</taxon>
        <taxon>Geminicoccaceae</taxon>
        <taxon>Marinimicrococcus</taxon>
    </lineage>
</organism>
<dbReference type="Proteomes" id="UP001301140">
    <property type="component" value="Unassembled WGS sequence"/>
</dbReference>
<evidence type="ECO:0000256" key="3">
    <source>
        <dbReference type="PIRSR" id="PIRSR039026-2"/>
    </source>
</evidence>
<feature type="binding site" evidence="3">
    <location>
        <position position="213"/>
    </location>
    <ligand>
        <name>Na(+)</name>
        <dbReference type="ChEBI" id="CHEBI:29101"/>
    </ligand>
</feature>
<sequence length="358" mass="38322">MSNTTRRTALGLAGAATLAAPAVLRAQETRTWRMVTSWPRDLPGPGMNARRLAERIGQMSGGRLVVKLYSAGELVPALQVFDAVYSGTAEMAHSASLYWTGKARAAAFFTTIPFGLTPQEHIAWIEHGGGQELWDELYEPFGIKPFMAGSSGMQMGGWFRKPLQGLADLDGLKIRAVGLSADLFRRLGALPVVLGVPDIYAALQTGAVDGVEFLGPSSDRAQGFQQVASHYYWPTFTKPNGTAECLVSRGAWDGLPPDLRAVIANACAAENQFTLTESDWRNAEALEALVGGGGVQLHPWPGDIVAAARLAAEDLLAAFDAAGGIDARIHDSYVAARRRAQLWARASTRAYLEARGVA</sequence>
<feature type="binding site" evidence="2">
    <location>
        <position position="154"/>
    </location>
    <ligand>
        <name>substrate</name>
    </ligand>
</feature>
<dbReference type="Pfam" id="PF03480">
    <property type="entry name" value="DctP"/>
    <property type="match status" value="1"/>
</dbReference>
<dbReference type="InterPro" id="IPR018389">
    <property type="entry name" value="DctP_fam"/>
</dbReference>
<gene>
    <name evidence="4" type="ORF">PZ740_08535</name>
</gene>
<evidence type="ECO:0000313" key="5">
    <source>
        <dbReference type="Proteomes" id="UP001301140"/>
    </source>
</evidence>
<dbReference type="PANTHER" id="PTHR33376">
    <property type="match status" value="1"/>
</dbReference>
<dbReference type="PROSITE" id="PS51318">
    <property type="entry name" value="TAT"/>
    <property type="match status" value="1"/>
</dbReference>
<keyword evidence="5" id="KW-1185">Reference proteome</keyword>
<keyword evidence="1" id="KW-0732">Signal</keyword>
<comment type="caution">
    <text evidence="4">The sequence shown here is derived from an EMBL/GenBank/DDBJ whole genome shotgun (WGS) entry which is preliminary data.</text>
</comment>
<dbReference type="InterPro" id="IPR006311">
    <property type="entry name" value="TAT_signal"/>
</dbReference>